<dbReference type="SUPFAM" id="SSF47413">
    <property type="entry name" value="lambda repressor-like DNA-binding domains"/>
    <property type="match status" value="1"/>
</dbReference>
<reference evidence="3 4" key="1">
    <citation type="submission" date="2019-07" db="EMBL/GenBank/DDBJ databases">
        <title>Whole genome shotgun sequence of Brevifollis gellanilyticus NBRC 108608.</title>
        <authorList>
            <person name="Hosoyama A."/>
            <person name="Uohara A."/>
            <person name="Ohji S."/>
            <person name="Ichikawa N."/>
        </authorList>
    </citation>
    <scope>NUCLEOTIDE SEQUENCE [LARGE SCALE GENOMIC DNA]</scope>
    <source>
        <strain evidence="3 4">NBRC 108608</strain>
    </source>
</reference>
<dbReference type="Pfam" id="PF01381">
    <property type="entry name" value="HTH_3"/>
    <property type="match status" value="1"/>
</dbReference>
<dbReference type="Gene3D" id="1.10.260.40">
    <property type="entry name" value="lambda repressor-like DNA-binding domains"/>
    <property type="match status" value="1"/>
</dbReference>
<comment type="caution">
    <text evidence="3">The sequence shown here is derived from an EMBL/GenBank/DDBJ whole genome shotgun (WGS) entry which is preliminary data.</text>
</comment>
<evidence type="ECO:0000313" key="3">
    <source>
        <dbReference type="EMBL" id="GEP44427.1"/>
    </source>
</evidence>
<dbReference type="InterPro" id="IPR010982">
    <property type="entry name" value="Lambda_DNA-bd_dom_sf"/>
</dbReference>
<dbReference type="SMART" id="SM00530">
    <property type="entry name" value="HTH_XRE"/>
    <property type="match status" value="1"/>
</dbReference>
<evidence type="ECO:0000313" key="4">
    <source>
        <dbReference type="Proteomes" id="UP000321577"/>
    </source>
</evidence>
<evidence type="ECO:0000256" key="1">
    <source>
        <dbReference type="SAM" id="MobiDB-lite"/>
    </source>
</evidence>
<dbReference type="Proteomes" id="UP000321577">
    <property type="component" value="Unassembled WGS sequence"/>
</dbReference>
<name>A0A512MCH6_9BACT</name>
<dbReference type="AlphaFoldDB" id="A0A512MCH6"/>
<dbReference type="OrthoDB" id="195450at2"/>
<organism evidence="3 4">
    <name type="scientific">Brevifollis gellanilyticus</name>
    <dbReference type="NCBI Taxonomy" id="748831"/>
    <lineage>
        <taxon>Bacteria</taxon>
        <taxon>Pseudomonadati</taxon>
        <taxon>Verrucomicrobiota</taxon>
        <taxon>Verrucomicrobiia</taxon>
        <taxon>Verrucomicrobiales</taxon>
        <taxon>Verrucomicrobiaceae</taxon>
    </lineage>
</organism>
<keyword evidence="4" id="KW-1185">Reference proteome</keyword>
<evidence type="ECO:0000259" key="2">
    <source>
        <dbReference type="PROSITE" id="PS50943"/>
    </source>
</evidence>
<gene>
    <name evidence="3" type="ORF">BGE01nite_37180</name>
</gene>
<dbReference type="InterPro" id="IPR001387">
    <property type="entry name" value="Cro/C1-type_HTH"/>
</dbReference>
<feature type="region of interest" description="Disordered" evidence="1">
    <location>
        <begin position="79"/>
        <end position="104"/>
    </location>
</feature>
<accession>A0A512MCH6</accession>
<dbReference type="EMBL" id="BKAG01000030">
    <property type="protein sequence ID" value="GEP44427.1"/>
    <property type="molecule type" value="Genomic_DNA"/>
</dbReference>
<dbReference type="CDD" id="cd00093">
    <property type="entry name" value="HTH_XRE"/>
    <property type="match status" value="1"/>
</dbReference>
<protein>
    <recommendedName>
        <fullName evidence="2">HTH cro/C1-type domain-containing protein</fullName>
    </recommendedName>
</protein>
<sequence length="104" mass="11314">MSEILTVSAKLCAALCVVLREAREEASLSLGEVAKISGLNRQAITFIERGDRKPTTDTIAKLTLALGILPSQAWARAEQHLKLEQPRPAARSSRNQSPPGKRKP</sequence>
<dbReference type="PROSITE" id="PS50943">
    <property type="entry name" value="HTH_CROC1"/>
    <property type="match status" value="1"/>
</dbReference>
<dbReference type="GO" id="GO:0003677">
    <property type="term" value="F:DNA binding"/>
    <property type="evidence" value="ECO:0007669"/>
    <property type="project" value="InterPro"/>
</dbReference>
<proteinExistence type="predicted"/>
<feature type="domain" description="HTH cro/C1-type" evidence="2">
    <location>
        <begin position="19"/>
        <end position="73"/>
    </location>
</feature>
<dbReference type="RefSeq" id="WP_146852358.1">
    <property type="nucleotide sequence ID" value="NZ_BKAG01000030.1"/>
</dbReference>